<reference evidence="2 3" key="1">
    <citation type="journal article" date="2016" name="Nat. Commun.">
        <title>Thousands of microbial genomes shed light on interconnected biogeochemical processes in an aquifer system.</title>
        <authorList>
            <person name="Anantharaman K."/>
            <person name="Brown C.T."/>
            <person name="Hug L.A."/>
            <person name="Sharon I."/>
            <person name="Castelle C.J."/>
            <person name="Probst A.J."/>
            <person name="Thomas B.C."/>
            <person name="Singh A."/>
            <person name="Wilkins M.J."/>
            <person name="Karaoz U."/>
            <person name="Brodie E.L."/>
            <person name="Williams K.H."/>
            <person name="Hubbard S.S."/>
            <person name="Banfield J.F."/>
        </authorList>
    </citation>
    <scope>NUCLEOTIDE SEQUENCE [LARGE SCALE GENOMIC DNA]</scope>
</reference>
<proteinExistence type="predicted"/>
<evidence type="ECO:0000313" key="2">
    <source>
        <dbReference type="EMBL" id="OGY91629.1"/>
    </source>
</evidence>
<dbReference type="Pfam" id="PF21956">
    <property type="entry name" value="DUF6922"/>
    <property type="match status" value="1"/>
</dbReference>
<dbReference type="EMBL" id="MHKO01000041">
    <property type="protein sequence ID" value="OGY91629.1"/>
    <property type="molecule type" value="Genomic_DNA"/>
</dbReference>
<dbReference type="STRING" id="1798553.A3H70_02935"/>
<dbReference type="Proteomes" id="UP000178109">
    <property type="component" value="Unassembled WGS sequence"/>
</dbReference>
<evidence type="ECO:0000259" key="1">
    <source>
        <dbReference type="Pfam" id="PF21956"/>
    </source>
</evidence>
<gene>
    <name evidence="2" type="ORF">A3H70_02935</name>
</gene>
<feature type="domain" description="DUF6922" evidence="1">
    <location>
        <begin position="14"/>
        <end position="65"/>
    </location>
</feature>
<dbReference type="AlphaFoldDB" id="A0A1G2BST3"/>
<protein>
    <recommendedName>
        <fullName evidence="1">DUF6922 domain-containing protein</fullName>
    </recommendedName>
</protein>
<name>A0A1G2BST3_9BACT</name>
<accession>A0A1G2BST3</accession>
<dbReference type="InterPro" id="IPR053830">
    <property type="entry name" value="DUF6922"/>
</dbReference>
<comment type="caution">
    <text evidence="2">The sequence shown here is derived from an EMBL/GenBank/DDBJ whole genome shotgun (WGS) entry which is preliminary data.</text>
</comment>
<organism evidence="2 3">
    <name type="scientific">Candidatus Komeilibacteria bacterium RIFCSPLOWO2_02_FULL_48_11</name>
    <dbReference type="NCBI Taxonomy" id="1798553"/>
    <lineage>
        <taxon>Bacteria</taxon>
        <taxon>Candidatus Komeiliibacteriota</taxon>
    </lineage>
</organism>
<sequence>MAAKKTKNKPVIKFRQTLFWDVDPKTIDPKKHARYVIERILDFGNTPEVKWMRRYYSPRLIKNTLKKSRVIHKKSRSLWSLIFR</sequence>
<evidence type="ECO:0000313" key="3">
    <source>
        <dbReference type="Proteomes" id="UP000178109"/>
    </source>
</evidence>